<dbReference type="Proteomes" id="UP000245626">
    <property type="component" value="Unassembled WGS sequence"/>
</dbReference>
<keyword evidence="2" id="KW-1185">Reference proteome</keyword>
<proteinExistence type="predicted"/>
<name>A0ACD0P5D2_9BASI</name>
<organism evidence="1 2">
    <name type="scientific">Violaceomyces palustris</name>
    <dbReference type="NCBI Taxonomy" id="1673888"/>
    <lineage>
        <taxon>Eukaryota</taxon>
        <taxon>Fungi</taxon>
        <taxon>Dikarya</taxon>
        <taxon>Basidiomycota</taxon>
        <taxon>Ustilaginomycotina</taxon>
        <taxon>Ustilaginomycetes</taxon>
        <taxon>Violaceomycetales</taxon>
        <taxon>Violaceomycetaceae</taxon>
        <taxon>Violaceomyces</taxon>
    </lineage>
</organism>
<gene>
    <name evidence="1" type="ORF">IE53DRAFT_384377</name>
</gene>
<accession>A0ACD0P5D2</accession>
<sequence length="227" mass="25167">MAPTSRIYFTRHSQAEHNVADDYSIPDAPLTELGKRQSANLPNLTTELQEKVEVILSSGLKRTLQSTAIGYAPAIKRLGIENVVVLPQLQECNAFPCDTGSAREVLEADPELKGFDLSLLTPDWTSKKGFYAADPESLSARARWVRQYIRSRPEKEIVVMAHGDVLRRITGEHYMWKNAEVRLFQFDPSKVDTEDCPVLPVKSIAEGGLLSPTSSSHLFDSSAPLAN</sequence>
<protein>
    <submittedName>
        <fullName evidence="1">Phosphoglycerate mutase-like protein</fullName>
    </submittedName>
</protein>
<dbReference type="EMBL" id="KZ819739">
    <property type="protein sequence ID" value="PWN53154.1"/>
    <property type="molecule type" value="Genomic_DNA"/>
</dbReference>
<evidence type="ECO:0000313" key="2">
    <source>
        <dbReference type="Proteomes" id="UP000245626"/>
    </source>
</evidence>
<reference evidence="1 2" key="1">
    <citation type="journal article" date="2018" name="Mol. Biol. Evol.">
        <title>Broad Genomic Sampling Reveals a Smut Pathogenic Ancestry of the Fungal Clade Ustilaginomycotina.</title>
        <authorList>
            <person name="Kijpornyongpan T."/>
            <person name="Mondo S.J."/>
            <person name="Barry K."/>
            <person name="Sandor L."/>
            <person name="Lee J."/>
            <person name="Lipzen A."/>
            <person name="Pangilinan J."/>
            <person name="LaButti K."/>
            <person name="Hainaut M."/>
            <person name="Henrissat B."/>
            <person name="Grigoriev I.V."/>
            <person name="Spatafora J.W."/>
            <person name="Aime M.C."/>
        </authorList>
    </citation>
    <scope>NUCLEOTIDE SEQUENCE [LARGE SCALE GENOMIC DNA]</scope>
    <source>
        <strain evidence="1 2">SA 807</strain>
    </source>
</reference>
<evidence type="ECO:0000313" key="1">
    <source>
        <dbReference type="EMBL" id="PWN53154.1"/>
    </source>
</evidence>